<reference evidence="2" key="1">
    <citation type="submission" date="2009-11" db="EMBL/GenBank/DDBJ databases">
        <authorList>
            <consortium name="The Broad Institute Genome Sequencing Platform"/>
            <person name="Ward D."/>
            <person name="Feldgarden M."/>
            <person name="Earl A."/>
            <person name="Young S.K."/>
            <person name="Zeng Q."/>
            <person name="Koehrsen M."/>
            <person name="Alvarado L."/>
            <person name="Berlin A."/>
            <person name="Bochicchio J."/>
            <person name="Borenstein D."/>
            <person name="Chapman S.B."/>
            <person name="Chen Z."/>
            <person name="Engels R."/>
            <person name="Freedman E."/>
            <person name="Gellesch M."/>
            <person name="Goldberg J."/>
            <person name="Griggs A."/>
            <person name="Gujja S."/>
            <person name="Heilman E."/>
            <person name="Heiman D."/>
            <person name="Hepburn T."/>
            <person name="Howarth C."/>
            <person name="Jen D."/>
            <person name="Larson L."/>
            <person name="Lewis B."/>
            <person name="Mehta T."/>
            <person name="Park D."/>
            <person name="Pearson M."/>
            <person name="Roberts A."/>
            <person name="Saif S."/>
            <person name="Shea T."/>
            <person name="Shenoy N."/>
            <person name="Sisk P."/>
            <person name="Stolte C."/>
            <person name="Sykes S."/>
            <person name="Thomson T."/>
            <person name="Walk T."/>
            <person name="White J."/>
            <person name="Yandava C."/>
            <person name="Izard J."/>
            <person name="Baranova O.V."/>
            <person name="Blanton J.M."/>
            <person name="Tanner A.C."/>
            <person name="Dewhirst F.E."/>
            <person name="Haas B."/>
            <person name="Nusbaum C."/>
            <person name="Birren B."/>
        </authorList>
    </citation>
    <scope>NUCLEOTIDE SEQUENCE [LARGE SCALE GENOMIC DNA]</scope>
    <source>
        <strain evidence="2">1-1 BBBD Race 1</strain>
    </source>
</reference>
<sequence>MSWADRRSAKLNQIEEEKKKIAREREINQRRADLLSQTENQPAPSTSNTYTIPSSPSSSNKMNDEMTPAQARQLFQDLRQEIADLCNNQMQGQAAPVVPYRPRTRQEKIMENFISNPLQVHNQLNPRKPILVYEGTNFPAWEAALDRTIRHVLVRELPFTDKVDNFDSLAVDEASTVVCLIRNTVVDALGDILDAAKLAAPKAIFELLKSKCSRSDRRRKVELLNELVTLMNDPAPAMEATLLVWAKLKSELSQLKMTWDEALGIFLQSYYKAPVGVDRMTFEFTISQQLNDKEAPPFNDVSTIIQFAANKLRNKPGATLQIPSVPNPTTADANAASTVHQ</sequence>
<keyword evidence="4" id="KW-1185">Reference proteome</keyword>
<reference evidence="3" key="4">
    <citation type="submission" date="2025-05" db="UniProtKB">
        <authorList>
            <consortium name="EnsemblFungi"/>
        </authorList>
    </citation>
    <scope>IDENTIFICATION</scope>
    <source>
        <strain evidence="3">isolate 1-1 / race 1 (BBBD)</strain>
    </source>
</reference>
<reference evidence="3 4" key="3">
    <citation type="journal article" date="2017" name="G3 (Bethesda)">
        <title>Comparative analysis highlights variable genome content of wheat rusts and divergence of the mating loci.</title>
        <authorList>
            <person name="Cuomo C.A."/>
            <person name="Bakkeren G."/>
            <person name="Khalil H.B."/>
            <person name="Panwar V."/>
            <person name="Joly D."/>
            <person name="Linning R."/>
            <person name="Sakthikumar S."/>
            <person name="Song X."/>
            <person name="Adiconis X."/>
            <person name="Fan L."/>
            <person name="Goldberg J.M."/>
            <person name="Levin J.Z."/>
            <person name="Young S."/>
            <person name="Zeng Q."/>
            <person name="Anikster Y."/>
            <person name="Bruce M."/>
            <person name="Wang M."/>
            <person name="Yin C."/>
            <person name="McCallum B."/>
            <person name="Szabo L.J."/>
            <person name="Hulbert S."/>
            <person name="Chen X."/>
            <person name="Fellers J.P."/>
        </authorList>
    </citation>
    <scope>NUCLEOTIDE SEQUENCE</scope>
    <source>
        <strain evidence="4">Isolate 1-1 / race 1 (BBBD)</strain>
        <strain evidence="3">isolate 1-1 / race 1 (BBBD)</strain>
    </source>
</reference>
<dbReference type="Proteomes" id="UP000005240">
    <property type="component" value="Unassembled WGS sequence"/>
</dbReference>
<name>A0A180H4I1_PUCT1</name>
<protein>
    <submittedName>
        <fullName evidence="2 3">Uncharacterized protein</fullName>
    </submittedName>
</protein>
<gene>
    <name evidence="2" type="ORF">PTTG_25112</name>
</gene>
<feature type="region of interest" description="Disordered" evidence="1">
    <location>
        <begin position="1"/>
        <end position="66"/>
    </location>
</feature>
<feature type="compositionally biased region" description="Basic and acidic residues" evidence="1">
    <location>
        <begin position="1"/>
        <end position="33"/>
    </location>
</feature>
<evidence type="ECO:0000313" key="2">
    <source>
        <dbReference type="EMBL" id="OAV99926.1"/>
    </source>
</evidence>
<organism evidence="2">
    <name type="scientific">Puccinia triticina (isolate 1-1 / race 1 (BBBD))</name>
    <name type="common">Brown leaf rust fungus</name>
    <dbReference type="NCBI Taxonomy" id="630390"/>
    <lineage>
        <taxon>Eukaryota</taxon>
        <taxon>Fungi</taxon>
        <taxon>Dikarya</taxon>
        <taxon>Basidiomycota</taxon>
        <taxon>Pucciniomycotina</taxon>
        <taxon>Pucciniomycetes</taxon>
        <taxon>Pucciniales</taxon>
        <taxon>Pucciniaceae</taxon>
        <taxon>Puccinia</taxon>
    </lineage>
</organism>
<dbReference type="OrthoDB" id="2508855at2759"/>
<reference evidence="2" key="2">
    <citation type="submission" date="2016-05" db="EMBL/GenBank/DDBJ databases">
        <title>Comparative analysis highlights variable genome content of wheat rusts and divergence of the mating loci.</title>
        <authorList>
            <person name="Cuomo C.A."/>
            <person name="Bakkeren G."/>
            <person name="Szabo L."/>
            <person name="Khalil H."/>
            <person name="Joly D."/>
            <person name="Goldberg J."/>
            <person name="Young S."/>
            <person name="Zeng Q."/>
            <person name="Fellers J."/>
        </authorList>
    </citation>
    <scope>NUCLEOTIDE SEQUENCE [LARGE SCALE GENOMIC DNA]</scope>
    <source>
        <strain evidence="2">1-1 BBBD Race 1</strain>
    </source>
</reference>
<accession>A0A180H4I1</accession>
<dbReference type="VEuPathDB" id="FungiDB:PTTG_25112"/>
<feature type="compositionally biased region" description="Polar residues" evidence="1">
    <location>
        <begin position="321"/>
        <end position="341"/>
    </location>
</feature>
<dbReference type="EMBL" id="ADAS02000001">
    <property type="protein sequence ID" value="OAV99926.1"/>
    <property type="molecule type" value="Genomic_DNA"/>
</dbReference>
<dbReference type="EnsemblFungi" id="PTTG_25112-t43_1">
    <property type="protein sequence ID" value="PTTG_25112-t43_1-p1"/>
    <property type="gene ID" value="PTTG_25112"/>
</dbReference>
<proteinExistence type="predicted"/>
<evidence type="ECO:0000256" key="1">
    <source>
        <dbReference type="SAM" id="MobiDB-lite"/>
    </source>
</evidence>
<dbReference type="AlphaFoldDB" id="A0A180H4I1"/>
<evidence type="ECO:0000313" key="4">
    <source>
        <dbReference type="Proteomes" id="UP000005240"/>
    </source>
</evidence>
<feature type="compositionally biased region" description="Polar residues" evidence="1">
    <location>
        <begin position="35"/>
        <end position="61"/>
    </location>
</feature>
<evidence type="ECO:0000313" key="3">
    <source>
        <dbReference type="EnsemblFungi" id="PTTG_25112-t43_1-p1"/>
    </source>
</evidence>
<feature type="region of interest" description="Disordered" evidence="1">
    <location>
        <begin position="318"/>
        <end position="341"/>
    </location>
</feature>